<dbReference type="InterPro" id="IPR050109">
    <property type="entry name" value="HTH-type_TetR-like_transc_reg"/>
</dbReference>
<keyword evidence="1 2" id="KW-0238">DNA-binding</keyword>
<dbReference type="InterPro" id="IPR001647">
    <property type="entry name" value="HTH_TetR"/>
</dbReference>
<dbReference type="Gene3D" id="1.10.357.10">
    <property type="entry name" value="Tetracycline Repressor, domain 2"/>
    <property type="match status" value="1"/>
</dbReference>
<evidence type="ECO:0000313" key="4">
    <source>
        <dbReference type="EMBL" id="QWG00418.1"/>
    </source>
</evidence>
<dbReference type="PRINTS" id="PR00455">
    <property type="entry name" value="HTHTETR"/>
</dbReference>
<dbReference type="PANTHER" id="PTHR30328:SF54">
    <property type="entry name" value="HTH-TYPE TRANSCRIPTIONAL REPRESSOR SCO4008"/>
    <property type="match status" value="1"/>
</dbReference>
<keyword evidence="5" id="KW-1185">Reference proteome</keyword>
<dbReference type="SUPFAM" id="SSF46689">
    <property type="entry name" value="Homeodomain-like"/>
    <property type="match status" value="1"/>
</dbReference>
<accession>A0AAX1MYM5</accession>
<evidence type="ECO:0000259" key="3">
    <source>
        <dbReference type="PROSITE" id="PS50977"/>
    </source>
</evidence>
<gene>
    <name evidence="4" type="ORF">KMW28_12215</name>
</gene>
<sequence length="192" mass="22239">MEAKLKILQAARAEFQEKGKTGARMQEIADRAEVNKALVHYYFKNKENLFQEVFKQVTKETLMPLLDILSTEQEIEEKVPFFVNAYMDKLKENPDMIVFMVGELQRNKLPFFPQERMGNILKNFTNQLQKSDQYKSLDTIQVLTTLIGACVFPFIARPLVSALSNSVGQSFDEFIELRKQELPKIILDGIRK</sequence>
<name>A0AAX1MYM5_9BACT</name>
<feature type="DNA-binding region" description="H-T-H motif" evidence="2">
    <location>
        <begin position="24"/>
        <end position="43"/>
    </location>
</feature>
<dbReference type="PANTHER" id="PTHR30328">
    <property type="entry name" value="TRANSCRIPTIONAL REPRESSOR"/>
    <property type="match status" value="1"/>
</dbReference>
<dbReference type="InterPro" id="IPR009057">
    <property type="entry name" value="Homeodomain-like_sf"/>
</dbReference>
<reference evidence="4 5" key="1">
    <citation type="submission" date="2021-05" db="EMBL/GenBank/DDBJ databases">
        <title>Comparative genomic studies on the polysaccharide-degrading batcterial strains of the Flammeovirga genus.</title>
        <authorList>
            <person name="Zewei F."/>
            <person name="Zheng Z."/>
            <person name="Yu L."/>
            <person name="Ruyue G."/>
            <person name="Yanhong M."/>
            <person name="Yuanyuan C."/>
            <person name="Jingyan G."/>
            <person name="Wenjun H."/>
        </authorList>
    </citation>
    <scope>NUCLEOTIDE SEQUENCE [LARGE SCALE GENOMIC DNA]</scope>
    <source>
        <strain evidence="4 5">NBRC:100898</strain>
    </source>
</reference>
<proteinExistence type="predicted"/>
<dbReference type="AlphaFoldDB" id="A0AAX1MYM5"/>
<dbReference type="Pfam" id="PF00440">
    <property type="entry name" value="TetR_N"/>
    <property type="match status" value="1"/>
</dbReference>
<evidence type="ECO:0000256" key="2">
    <source>
        <dbReference type="PROSITE-ProRule" id="PRU00335"/>
    </source>
</evidence>
<evidence type="ECO:0000256" key="1">
    <source>
        <dbReference type="ARBA" id="ARBA00023125"/>
    </source>
</evidence>
<dbReference type="KEGG" id="fya:KMW28_12215"/>
<dbReference type="GO" id="GO:0003677">
    <property type="term" value="F:DNA binding"/>
    <property type="evidence" value="ECO:0007669"/>
    <property type="project" value="UniProtKB-UniRule"/>
</dbReference>
<dbReference type="EMBL" id="CP076132">
    <property type="protein sequence ID" value="QWG00418.1"/>
    <property type="molecule type" value="Genomic_DNA"/>
</dbReference>
<feature type="domain" description="HTH tetR-type" evidence="3">
    <location>
        <begin position="1"/>
        <end position="61"/>
    </location>
</feature>
<dbReference type="PROSITE" id="PS50977">
    <property type="entry name" value="HTH_TETR_2"/>
    <property type="match status" value="1"/>
</dbReference>
<evidence type="ECO:0000313" key="5">
    <source>
        <dbReference type="Proteomes" id="UP000678679"/>
    </source>
</evidence>
<protein>
    <submittedName>
        <fullName evidence="4">TetR/AcrR family transcriptional regulator</fullName>
    </submittedName>
</protein>
<dbReference type="Proteomes" id="UP000678679">
    <property type="component" value="Chromosome 1"/>
</dbReference>
<organism evidence="4 5">
    <name type="scientific">Flammeovirga yaeyamensis</name>
    <dbReference type="NCBI Taxonomy" id="367791"/>
    <lineage>
        <taxon>Bacteria</taxon>
        <taxon>Pseudomonadati</taxon>
        <taxon>Bacteroidota</taxon>
        <taxon>Cytophagia</taxon>
        <taxon>Cytophagales</taxon>
        <taxon>Flammeovirgaceae</taxon>
        <taxon>Flammeovirga</taxon>
    </lineage>
</organism>
<dbReference type="RefSeq" id="WP_066206597.1">
    <property type="nucleotide sequence ID" value="NZ_CP076132.1"/>
</dbReference>